<evidence type="ECO:0000313" key="1">
    <source>
        <dbReference type="EMBL" id="MBB4865346.1"/>
    </source>
</evidence>
<dbReference type="EMBL" id="JACHLI010000018">
    <property type="protein sequence ID" value="MBB4865346.1"/>
    <property type="molecule type" value="Genomic_DNA"/>
</dbReference>
<evidence type="ECO:0000313" key="2">
    <source>
        <dbReference type="Proteomes" id="UP000566995"/>
    </source>
</evidence>
<comment type="caution">
    <text evidence="1">The sequence shown here is derived from an EMBL/GenBank/DDBJ whole genome shotgun (WGS) entry which is preliminary data.</text>
</comment>
<dbReference type="Proteomes" id="UP000566995">
    <property type="component" value="Unassembled WGS sequence"/>
</dbReference>
<proteinExistence type="predicted"/>
<dbReference type="AlphaFoldDB" id="A0A7W7KM60"/>
<accession>A0A7W7KM60</accession>
<organism evidence="1 2">
    <name type="scientific">Pseudomonas nitroreducens</name>
    <dbReference type="NCBI Taxonomy" id="46680"/>
    <lineage>
        <taxon>Bacteria</taxon>
        <taxon>Pseudomonadati</taxon>
        <taxon>Pseudomonadota</taxon>
        <taxon>Gammaproteobacteria</taxon>
        <taxon>Pseudomonadales</taxon>
        <taxon>Pseudomonadaceae</taxon>
        <taxon>Pseudomonas</taxon>
    </lineage>
</organism>
<gene>
    <name evidence="1" type="ORF">HNP46_004227</name>
</gene>
<name>A0A7W7KM60_PSENT</name>
<dbReference type="RefSeq" id="WP_260403223.1">
    <property type="nucleotide sequence ID" value="NZ_JACHLI010000018.1"/>
</dbReference>
<reference evidence="1 2" key="1">
    <citation type="submission" date="2020-08" db="EMBL/GenBank/DDBJ databases">
        <title>Functional genomics of gut bacteria from endangered species of beetles.</title>
        <authorList>
            <person name="Carlos-Shanley C."/>
        </authorList>
    </citation>
    <scope>NUCLEOTIDE SEQUENCE [LARGE SCALE GENOMIC DNA]</scope>
    <source>
        <strain evidence="1 2">S00179</strain>
    </source>
</reference>
<sequence length="85" mass="9671">MDMMDEQIKKQLDRELRKAAGKPQKSLKDRIADADAFASKWLADGNAHSEAGNSAKAEYCYAKSQFWKDRFNLLTNQSHKPAPKE</sequence>
<protein>
    <submittedName>
        <fullName evidence="1">Uncharacterized protein (DUF305 family)</fullName>
    </submittedName>
</protein>